<dbReference type="KEGG" id="ftj:FTUN_1417"/>
<protein>
    <submittedName>
        <fullName evidence="1">Uncharacterized protein</fullName>
    </submittedName>
</protein>
<evidence type="ECO:0000313" key="2">
    <source>
        <dbReference type="Proteomes" id="UP000503447"/>
    </source>
</evidence>
<evidence type="ECO:0000313" key="1">
    <source>
        <dbReference type="EMBL" id="QJW93903.1"/>
    </source>
</evidence>
<dbReference type="Proteomes" id="UP000503447">
    <property type="component" value="Chromosome"/>
</dbReference>
<keyword evidence="2" id="KW-1185">Reference proteome</keyword>
<dbReference type="AlphaFoldDB" id="A0A6M5YKU5"/>
<organism evidence="1 2">
    <name type="scientific">Frigoriglobus tundricola</name>
    <dbReference type="NCBI Taxonomy" id="2774151"/>
    <lineage>
        <taxon>Bacteria</taxon>
        <taxon>Pseudomonadati</taxon>
        <taxon>Planctomycetota</taxon>
        <taxon>Planctomycetia</taxon>
        <taxon>Gemmatales</taxon>
        <taxon>Gemmataceae</taxon>
        <taxon>Frigoriglobus</taxon>
    </lineage>
</organism>
<dbReference type="EMBL" id="CP053452">
    <property type="protein sequence ID" value="QJW93903.1"/>
    <property type="molecule type" value="Genomic_DNA"/>
</dbReference>
<accession>A0A6M5YKU5</accession>
<name>A0A6M5YKU5_9BACT</name>
<sequence length="49" mass="6078">MWLHQRTHSTEFHRSHTISFTPTEHLPSAYFFPCFCRYFIENYHSFNPK</sequence>
<reference evidence="2" key="1">
    <citation type="submission" date="2020-05" db="EMBL/GenBank/DDBJ databases">
        <title>Frigoriglobus tundricola gen. nov., sp. nov., a psychrotolerant cellulolytic planctomycete of the family Gemmataceae with two divergent copies of 16S rRNA gene.</title>
        <authorList>
            <person name="Kulichevskaya I.S."/>
            <person name="Ivanova A.A."/>
            <person name="Naumoff D.G."/>
            <person name="Beletsky A.V."/>
            <person name="Rijpstra W.I.C."/>
            <person name="Sinninghe Damste J.S."/>
            <person name="Mardanov A.V."/>
            <person name="Ravin N.V."/>
            <person name="Dedysh S.N."/>
        </authorList>
    </citation>
    <scope>NUCLEOTIDE SEQUENCE [LARGE SCALE GENOMIC DNA]</scope>
    <source>
        <strain evidence="2">PL17</strain>
    </source>
</reference>
<gene>
    <name evidence="1" type="ORF">FTUN_1417</name>
</gene>
<proteinExistence type="predicted"/>